<dbReference type="InterPro" id="IPR058647">
    <property type="entry name" value="BSH_CzcB-like"/>
</dbReference>
<accession>A0ABS5DYH0</accession>
<organism evidence="5 6">
    <name type="scientific">Ideonella paludis</name>
    <dbReference type="NCBI Taxonomy" id="1233411"/>
    <lineage>
        <taxon>Bacteria</taxon>
        <taxon>Pseudomonadati</taxon>
        <taxon>Pseudomonadota</taxon>
        <taxon>Betaproteobacteria</taxon>
        <taxon>Burkholderiales</taxon>
        <taxon>Sphaerotilaceae</taxon>
        <taxon>Ideonella</taxon>
    </lineage>
</organism>
<proteinExistence type="inferred from homology"/>
<dbReference type="Pfam" id="PF25973">
    <property type="entry name" value="BSH_CzcB"/>
    <property type="match status" value="1"/>
</dbReference>
<comment type="caution">
    <text evidence="5">The sequence shown here is derived from an EMBL/GenBank/DDBJ whole genome shotgun (WGS) entry which is preliminary data.</text>
</comment>
<dbReference type="Gene3D" id="1.10.287.470">
    <property type="entry name" value="Helix hairpin bin"/>
    <property type="match status" value="1"/>
</dbReference>
<keyword evidence="6" id="KW-1185">Reference proteome</keyword>
<comment type="similarity">
    <text evidence="1">Belongs to the membrane fusion protein (MFP) (TC 8.A.1) family.</text>
</comment>
<dbReference type="Gene3D" id="2.40.30.170">
    <property type="match status" value="1"/>
</dbReference>
<keyword evidence="2" id="KW-0732">Signal</keyword>
<gene>
    <name evidence="5" type="ORF">KAK11_11090</name>
</gene>
<evidence type="ECO:0000256" key="2">
    <source>
        <dbReference type="SAM" id="SignalP"/>
    </source>
</evidence>
<evidence type="ECO:0000313" key="6">
    <source>
        <dbReference type="Proteomes" id="UP000672097"/>
    </source>
</evidence>
<dbReference type="Pfam" id="PF25954">
    <property type="entry name" value="Beta-barrel_RND_2"/>
    <property type="match status" value="1"/>
</dbReference>
<evidence type="ECO:0000259" key="3">
    <source>
        <dbReference type="Pfam" id="PF25954"/>
    </source>
</evidence>
<dbReference type="Proteomes" id="UP000672097">
    <property type="component" value="Unassembled WGS sequence"/>
</dbReference>
<feature type="chain" id="PRO_5047172745" evidence="2">
    <location>
        <begin position="27"/>
        <end position="355"/>
    </location>
</feature>
<dbReference type="InterPro" id="IPR058792">
    <property type="entry name" value="Beta-barrel_RND_2"/>
</dbReference>
<dbReference type="PANTHER" id="PTHR30469">
    <property type="entry name" value="MULTIDRUG RESISTANCE PROTEIN MDTA"/>
    <property type="match status" value="1"/>
</dbReference>
<feature type="domain" description="CzcB-like barrel-sandwich hybrid" evidence="4">
    <location>
        <begin position="57"/>
        <end position="195"/>
    </location>
</feature>
<feature type="signal peptide" evidence="2">
    <location>
        <begin position="1"/>
        <end position="26"/>
    </location>
</feature>
<dbReference type="Gene3D" id="2.40.50.100">
    <property type="match status" value="1"/>
</dbReference>
<evidence type="ECO:0000313" key="5">
    <source>
        <dbReference type="EMBL" id="MBQ0935871.1"/>
    </source>
</evidence>
<dbReference type="Gene3D" id="2.40.420.20">
    <property type="match status" value="1"/>
</dbReference>
<dbReference type="InterPro" id="IPR006143">
    <property type="entry name" value="RND_pump_MFP"/>
</dbReference>
<dbReference type="RefSeq" id="WP_210809193.1">
    <property type="nucleotide sequence ID" value="NZ_JAGQDG010000004.1"/>
</dbReference>
<evidence type="ECO:0000256" key="1">
    <source>
        <dbReference type="ARBA" id="ARBA00009477"/>
    </source>
</evidence>
<sequence length="355" mass="36804">MPHASSLPRRALLGLALSLLSPLGWAGPAPLATHTVQAQGSHAPQAFDGVVEAVRQTTLAAQVAGAVVQLDVKVGDRVAAGQVLLRLDARAADQATLAQEAQGLAAKAALDLAQQDLARQRQLLQQQFISAAAFERAEAQFKASQAQMQAQMAQTQAARAQGGFYVLRAPFAGMISELPVNLGDMATPGRPLVTVYDPSSLRITAAIPKSLAAASSVRLEVPGSSEPAPSARTLQWLPAVDARSNTVQLRAELPAGPSSLAPGMFARVWVAAASPAQAASPGADASNRSRSISVPLSAVVKRAEMTGVYVLDAQQRPLLRQVRLGPVSGGQVEVLSGLSVGDRVALDPQAAARSR</sequence>
<dbReference type="PANTHER" id="PTHR30469:SF18">
    <property type="entry name" value="RESISTANCE-NODULATION-CELL DIVISION (RND) EFFLUX MEMBRANE FUSION PROTEIN-RELATED"/>
    <property type="match status" value="1"/>
</dbReference>
<feature type="domain" description="CusB-like beta-barrel" evidence="3">
    <location>
        <begin position="209"/>
        <end position="273"/>
    </location>
</feature>
<protein>
    <submittedName>
        <fullName evidence="5">Efflux RND transporter periplasmic adaptor subunit</fullName>
    </submittedName>
</protein>
<evidence type="ECO:0000259" key="4">
    <source>
        <dbReference type="Pfam" id="PF25973"/>
    </source>
</evidence>
<reference evidence="5 6" key="1">
    <citation type="submission" date="2021-04" db="EMBL/GenBank/DDBJ databases">
        <title>The genome sequence of type strain Ideonella paludis KCTC 32238.</title>
        <authorList>
            <person name="Liu Y."/>
        </authorList>
    </citation>
    <scope>NUCLEOTIDE SEQUENCE [LARGE SCALE GENOMIC DNA]</scope>
    <source>
        <strain evidence="5 6">KCTC 32238</strain>
    </source>
</reference>
<name>A0ABS5DYH0_9BURK</name>
<dbReference type="NCBIfam" id="TIGR01730">
    <property type="entry name" value="RND_mfp"/>
    <property type="match status" value="1"/>
</dbReference>
<dbReference type="EMBL" id="JAGQDG010000004">
    <property type="protein sequence ID" value="MBQ0935871.1"/>
    <property type="molecule type" value="Genomic_DNA"/>
</dbReference>
<dbReference type="SUPFAM" id="SSF111369">
    <property type="entry name" value="HlyD-like secretion proteins"/>
    <property type="match status" value="1"/>
</dbReference>